<dbReference type="PRINTS" id="PR00727">
    <property type="entry name" value="LEADERPTASE"/>
</dbReference>
<dbReference type="GO" id="GO:0009003">
    <property type="term" value="F:signal peptidase activity"/>
    <property type="evidence" value="ECO:0007669"/>
    <property type="project" value="UniProtKB-EC"/>
</dbReference>
<evidence type="ECO:0000256" key="4">
    <source>
        <dbReference type="ARBA" id="ARBA00022801"/>
    </source>
</evidence>
<sequence length="203" mass="23004">MYEQEPEKELTPQEKIASALGSVGKFILSFVETIVVALVISVVIYLFVMTPHEVVGQSMHPTYQNGEMLMANKITYKVGKPKRGDVIIFKYSETQDFIKRIIGLPGDTVMLKDGKLYINSTLLDESHYLQSSVYTNGGQYLTEGEQVTVPEGRYFVCGDNRPHSSDSRAFGPIDEKDIKGKAWIVYYPFANFRLVKHEIYQGF</sequence>
<dbReference type="NCBIfam" id="TIGR02227">
    <property type="entry name" value="sigpep_I_bact"/>
    <property type="match status" value="1"/>
</dbReference>
<feature type="domain" description="Peptidase S26" evidence="7">
    <location>
        <begin position="28"/>
        <end position="187"/>
    </location>
</feature>
<dbReference type="PANTHER" id="PTHR43390">
    <property type="entry name" value="SIGNAL PEPTIDASE I"/>
    <property type="match status" value="1"/>
</dbReference>
<evidence type="ECO:0000313" key="8">
    <source>
        <dbReference type="EMBL" id="HHX99380.1"/>
    </source>
</evidence>
<dbReference type="CDD" id="cd06530">
    <property type="entry name" value="S26_SPase_I"/>
    <property type="match status" value="1"/>
</dbReference>
<protein>
    <recommendedName>
        <fullName evidence="3 6">Signal peptidase I</fullName>
        <ecNumber evidence="3 6">3.4.21.89</ecNumber>
    </recommendedName>
</protein>
<dbReference type="EMBL" id="DUTP01000003">
    <property type="protein sequence ID" value="HHX99380.1"/>
    <property type="molecule type" value="Genomic_DNA"/>
</dbReference>
<keyword evidence="4 6" id="KW-0378">Hydrolase</keyword>
<comment type="subcellular location">
    <subcellularLocation>
        <location evidence="6">Membrane</location>
        <topology evidence="6">Single-pass type II membrane protein</topology>
    </subcellularLocation>
</comment>
<reference evidence="8 9" key="1">
    <citation type="journal article" date="2020" name="Biotechnol. Biofuels">
        <title>New insights from the biogas microbiome by comprehensive genome-resolved metagenomics of nearly 1600 species originating from multiple anaerobic digesters.</title>
        <authorList>
            <person name="Campanaro S."/>
            <person name="Treu L."/>
            <person name="Rodriguez-R L.M."/>
            <person name="Kovalovszki A."/>
            <person name="Ziels R.M."/>
            <person name="Maus I."/>
            <person name="Zhu X."/>
            <person name="Kougias P.G."/>
            <person name="Basile A."/>
            <person name="Luo G."/>
            <person name="Schluter A."/>
            <person name="Konstantinidis K.T."/>
            <person name="Angelidaki I."/>
        </authorList>
    </citation>
    <scope>NUCLEOTIDE SEQUENCE [LARGE SCALE GENOMIC DNA]</scope>
    <source>
        <strain evidence="8">AS05jafATM_89</strain>
    </source>
</reference>
<proteinExistence type="inferred from homology"/>
<keyword evidence="6" id="KW-0812">Transmembrane</keyword>
<dbReference type="SUPFAM" id="SSF51306">
    <property type="entry name" value="LexA/Signal peptidase"/>
    <property type="match status" value="1"/>
</dbReference>
<evidence type="ECO:0000256" key="2">
    <source>
        <dbReference type="ARBA" id="ARBA00009370"/>
    </source>
</evidence>
<feature type="transmembrane region" description="Helical" evidence="6">
    <location>
        <begin position="26"/>
        <end position="48"/>
    </location>
</feature>
<dbReference type="PROSITE" id="PS00760">
    <property type="entry name" value="SPASE_I_2"/>
    <property type="match status" value="1"/>
</dbReference>
<feature type="active site" evidence="5">
    <location>
        <position position="58"/>
    </location>
</feature>
<evidence type="ECO:0000313" key="9">
    <source>
        <dbReference type="Proteomes" id="UP000576550"/>
    </source>
</evidence>
<dbReference type="GO" id="GO:0006465">
    <property type="term" value="P:signal peptide processing"/>
    <property type="evidence" value="ECO:0007669"/>
    <property type="project" value="InterPro"/>
</dbReference>
<dbReference type="EC" id="3.4.21.89" evidence="3 6"/>
<dbReference type="AlphaFoldDB" id="A0A832QC68"/>
<dbReference type="Gene3D" id="2.10.109.10">
    <property type="entry name" value="Umud Fragment, subunit A"/>
    <property type="match status" value="1"/>
</dbReference>
<comment type="similarity">
    <text evidence="2 6">Belongs to the peptidase S26 family.</text>
</comment>
<evidence type="ECO:0000256" key="1">
    <source>
        <dbReference type="ARBA" id="ARBA00000677"/>
    </source>
</evidence>
<name>A0A832QC68_9BACT</name>
<dbReference type="InterPro" id="IPR019758">
    <property type="entry name" value="Pept_S26A_signal_pept_1_CS"/>
</dbReference>
<comment type="catalytic activity">
    <reaction evidence="1 6">
        <text>Cleavage of hydrophobic, N-terminal signal or leader sequences from secreted and periplasmic proteins.</text>
        <dbReference type="EC" id="3.4.21.89"/>
    </reaction>
</comment>
<feature type="active site" evidence="5">
    <location>
        <position position="99"/>
    </location>
</feature>
<dbReference type="GO" id="GO:0004252">
    <property type="term" value="F:serine-type endopeptidase activity"/>
    <property type="evidence" value="ECO:0007669"/>
    <property type="project" value="InterPro"/>
</dbReference>
<dbReference type="InterPro" id="IPR000223">
    <property type="entry name" value="Pept_S26A_signal_pept_1"/>
</dbReference>
<dbReference type="InterPro" id="IPR019757">
    <property type="entry name" value="Pept_S26A_signal_pept_1_Lys-AS"/>
</dbReference>
<dbReference type="Proteomes" id="UP000576550">
    <property type="component" value="Unassembled WGS sequence"/>
</dbReference>
<organism evidence="8 9">
    <name type="scientific">Candidatus Dojkabacteria bacterium</name>
    <dbReference type="NCBI Taxonomy" id="2099670"/>
    <lineage>
        <taxon>Bacteria</taxon>
        <taxon>Candidatus Dojkabacteria</taxon>
    </lineage>
</organism>
<dbReference type="GO" id="GO:0016020">
    <property type="term" value="C:membrane"/>
    <property type="evidence" value="ECO:0007669"/>
    <property type="project" value="UniProtKB-SubCell"/>
</dbReference>
<dbReference type="PROSITE" id="PS00761">
    <property type="entry name" value="SPASE_I_3"/>
    <property type="match status" value="1"/>
</dbReference>
<evidence type="ECO:0000256" key="6">
    <source>
        <dbReference type="RuleBase" id="RU362042"/>
    </source>
</evidence>
<keyword evidence="6" id="KW-1133">Transmembrane helix</keyword>
<dbReference type="PANTHER" id="PTHR43390:SF1">
    <property type="entry name" value="CHLOROPLAST PROCESSING PEPTIDASE"/>
    <property type="match status" value="1"/>
</dbReference>
<comment type="caution">
    <text evidence="8">The sequence shown here is derived from an EMBL/GenBank/DDBJ whole genome shotgun (WGS) entry which is preliminary data.</text>
</comment>
<evidence type="ECO:0000256" key="3">
    <source>
        <dbReference type="ARBA" id="ARBA00013208"/>
    </source>
</evidence>
<evidence type="ECO:0000259" key="7">
    <source>
        <dbReference type="Pfam" id="PF10502"/>
    </source>
</evidence>
<dbReference type="InterPro" id="IPR019533">
    <property type="entry name" value="Peptidase_S26"/>
</dbReference>
<dbReference type="Pfam" id="PF10502">
    <property type="entry name" value="Peptidase_S26"/>
    <property type="match status" value="1"/>
</dbReference>
<dbReference type="InterPro" id="IPR036286">
    <property type="entry name" value="LexA/Signal_pep-like_sf"/>
</dbReference>
<keyword evidence="6" id="KW-0645">Protease</keyword>
<accession>A0A832QC68</accession>
<evidence type="ECO:0000256" key="5">
    <source>
        <dbReference type="PIRSR" id="PIRSR600223-1"/>
    </source>
</evidence>
<gene>
    <name evidence="8" type="primary">lepB</name>
    <name evidence="8" type="ORF">GX533_01710</name>
</gene>
<keyword evidence="6" id="KW-0472">Membrane</keyword>